<feature type="region of interest" description="Disordered" evidence="2">
    <location>
        <begin position="203"/>
        <end position="270"/>
    </location>
</feature>
<dbReference type="InterPro" id="IPR008936">
    <property type="entry name" value="Rho_GTPase_activation_prot"/>
</dbReference>
<evidence type="ECO:0000259" key="3">
    <source>
        <dbReference type="PROSITE" id="PS50238"/>
    </source>
</evidence>
<sequence>MVGTLRDEFDSGDDVKLYEGCNPHDIAAMLKEYFRDLPEPLLSKELYSAYVAISGIEKIENRVKALHYLVCLLPPANIDTLYALLRFLHKVASNAKDSIDKNGEELPGNKMDSHNLATLFGPNLLHRLKPGPDFHPENTTERVEESREIIDVVKCMIDNHGDIFQISAEDHHEVMKILLETDPEALDFILNRISSVLMGYRPSTSESNVWEDNDISSAPHTPNSDIDLFGSRTKSTDGSQSPTVVNHVPDSPSASPRQLPQTPQPPHKTVAFSPYKTERERFFLDTTVVPEHIKLSAVGMKKKKSIPPNLDLSASQNELKKTNVYSPPVSPVSPLPSYAEHIQTRKSVLNNNWGKPTTSQLNNSSITPKTVSLSPPLKSASELSKNSAPLSAGLTSPSNEERWSKLNVKRTLTPPLIRAHVGSVSDDRRTESGMLGKKNAYSGDKSPIRIKECDKDKWMQWKQRSSESSTGDMYEQETLV</sequence>
<proteinExistence type="predicted"/>
<dbReference type="PROSITE" id="PS50238">
    <property type="entry name" value="RHOGAP"/>
    <property type="match status" value="1"/>
</dbReference>
<feature type="region of interest" description="Disordered" evidence="2">
    <location>
        <begin position="423"/>
        <end position="446"/>
    </location>
</feature>
<keyword evidence="4" id="KW-1185">Reference proteome</keyword>
<dbReference type="RefSeq" id="XP_006819705.1">
    <property type="nucleotide sequence ID" value="XM_006819642.1"/>
</dbReference>
<dbReference type="GeneID" id="100366924"/>
<accession>A0ABM0MI64</accession>
<feature type="compositionally biased region" description="Polar residues" evidence="2">
    <location>
        <begin position="232"/>
        <end position="244"/>
    </location>
</feature>
<dbReference type="SMART" id="SM00324">
    <property type="entry name" value="RhoGAP"/>
    <property type="match status" value="1"/>
</dbReference>
<feature type="domain" description="Rho-GAP" evidence="3">
    <location>
        <begin position="1"/>
        <end position="164"/>
    </location>
</feature>
<protein>
    <submittedName>
        <fullName evidence="5">Rho GTPase-activating protein 36-like</fullName>
    </submittedName>
</protein>
<dbReference type="Gene3D" id="1.10.555.10">
    <property type="entry name" value="Rho GTPase activation protein"/>
    <property type="match status" value="1"/>
</dbReference>
<dbReference type="Proteomes" id="UP000694865">
    <property type="component" value="Unplaced"/>
</dbReference>
<name>A0ABM0MI64_SACKO</name>
<reference evidence="5" key="1">
    <citation type="submission" date="2025-08" db="UniProtKB">
        <authorList>
            <consortium name="RefSeq"/>
        </authorList>
    </citation>
    <scope>IDENTIFICATION</scope>
    <source>
        <tissue evidence="5">Testes</tissue>
    </source>
</reference>
<feature type="compositionally biased region" description="Polar residues" evidence="2">
    <location>
        <begin position="215"/>
        <end position="224"/>
    </location>
</feature>
<feature type="compositionally biased region" description="Polar residues" evidence="2">
    <location>
        <begin position="381"/>
        <end position="398"/>
    </location>
</feature>
<evidence type="ECO:0000313" key="4">
    <source>
        <dbReference type="Proteomes" id="UP000694865"/>
    </source>
</evidence>
<keyword evidence="1" id="KW-0343">GTPase activation</keyword>
<dbReference type="InterPro" id="IPR000198">
    <property type="entry name" value="RhoGAP_dom"/>
</dbReference>
<gene>
    <name evidence="5" type="primary">LOC100366924</name>
</gene>
<dbReference type="PANTHER" id="PTHR12635:SF7">
    <property type="entry name" value="RHO GTPASE ACTIVATING PROTEIN 6-RELATED"/>
    <property type="match status" value="1"/>
</dbReference>
<evidence type="ECO:0000256" key="1">
    <source>
        <dbReference type="ARBA" id="ARBA00022468"/>
    </source>
</evidence>
<feature type="compositionally biased region" description="Polar residues" evidence="2">
    <location>
        <begin position="462"/>
        <end position="471"/>
    </location>
</feature>
<organism evidence="4 5">
    <name type="scientific">Saccoglossus kowalevskii</name>
    <name type="common">Acorn worm</name>
    <dbReference type="NCBI Taxonomy" id="10224"/>
    <lineage>
        <taxon>Eukaryota</taxon>
        <taxon>Metazoa</taxon>
        <taxon>Hemichordata</taxon>
        <taxon>Enteropneusta</taxon>
        <taxon>Harrimaniidae</taxon>
        <taxon>Saccoglossus</taxon>
    </lineage>
</organism>
<dbReference type="Pfam" id="PF00620">
    <property type="entry name" value="RhoGAP"/>
    <property type="match status" value="1"/>
</dbReference>
<feature type="region of interest" description="Disordered" evidence="2">
    <location>
        <begin position="461"/>
        <end position="480"/>
    </location>
</feature>
<dbReference type="PANTHER" id="PTHR12635">
    <property type="entry name" value="RHO-GTPASE-ACTIVATING PROTEIN 6 FAMILY MEMBER"/>
    <property type="match status" value="1"/>
</dbReference>
<dbReference type="SUPFAM" id="SSF48350">
    <property type="entry name" value="GTPase activation domain, GAP"/>
    <property type="match status" value="1"/>
</dbReference>
<dbReference type="InterPro" id="IPR037863">
    <property type="entry name" value="RHOGAP6/36"/>
</dbReference>
<evidence type="ECO:0000313" key="5">
    <source>
        <dbReference type="RefSeq" id="XP_006819705.1"/>
    </source>
</evidence>
<feature type="compositionally biased region" description="Polar residues" evidence="2">
    <location>
        <begin position="350"/>
        <end position="373"/>
    </location>
</feature>
<feature type="compositionally biased region" description="Polar residues" evidence="2">
    <location>
        <begin position="252"/>
        <end position="261"/>
    </location>
</feature>
<feature type="region of interest" description="Disordered" evidence="2">
    <location>
        <begin position="350"/>
        <end position="402"/>
    </location>
</feature>
<evidence type="ECO:0000256" key="2">
    <source>
        <dbReference type="SAM" id="MobiDB-lite"/>
    </source>
</evidence>